<keyword evidence="3" id="KW-0274">FAD</keyword>
<dbReference type="Pfam" id="PF00743">
    <property type="entry name" value="FMO-like"/>
    <property type="match status" value="1"/>
</dbReference>
<evidence type="ECO:0000256" key="5">
    <source>
        <dbReference type="SAM" id="MobiDB-lite"/>
    </source>
</evidence>
<dbReference type="GO" id="GO:0050661">
    <property type="term" value="F:NADP binding"/>
    <property type="evidence" value="ECO:0007669"/>
    <property type="project" value="InterPro"/>
</dbReference>
<gene>
    <name evidence="6" type="ORF">GALMADRAFT_277404</name>
</gene>
<dbReference type="STRING" id="685588.A0A067TA95"/>
<evidence type="ECO:0000256" key="1">
    <source>
        <dbReference type="ARBA" id="ARBA00009183"/>
    </source>
</evidence>
<reference evidence="7" key="1">
    <citation type="journal article" date="2014" name="Proc. Natl. Acad. Sci. U.S.A.">
        <title>Extensive sampling of basidiomycete genomes demonstrates inadequacy of the white-rot/brown-rot paradigm for wood decay fungi.</title>
        <authorList>
            <person name="Riley R."/>
            <person name="Salamov A.A."/>
            <person name="Brown D.W."/>
            <person name="Nagy L.G."/>
            <person name="Floudas D."/>
            <person name="Held B.W."/>
            <person name="Levasseur A."/>
            <person name="Lombard V."/>
            <person name="Morin E."/>
            <person name="Otillar R."/>
            <person name="Lindquist E.A."/>
            <person name="Sun H."/>
            <person name="LaButti K.M."/>
            <person name="Schmutz J."/>
            <person name="Jabbour D."/>
            <person name="Luo H."/>
            <person name="Baker S.E."/>
            <person name="Pisabarro A.G."/>
            <person name="Walton J.D."/>
            <person name="Blanchette R.A."/>
            <person name="Henrissat B."/>
            <person name="Martin F."/>
            <person name="Cullen D."/>
            <person name="Hibbett D.S."/>
            <person name="Grigoriev I.V."/>
        </authorList>
    </citation>
    <scope>NUCLEOTIDE SEQUENCE [LARGE SCALE GENOMIC DNA]</scope>
    <source>
        <strain evidence="7">CBS 339.88</strain>
    </source>
</reference>
<dbReference type="PANTHER" id="PTHR23023">
    <property type="entry name" value="DIMETHYLANILINE MONOOXYGENASE"/>
    <property type="match status" value="1"/>
</dbReference>
<name>A0A067TA95_GALM3</name>
<evidence type="ECO:0000313" key="6">
    <source>
        <dbReference type="EMBL" id="KDR80130.1"/>
    </source>
</evidence>
<dbReference type="SUPFAM" id="SSF51905">
    <property type="entry name" value="FAD/NAD(P)-binding domain"/>
    <property type="match status" value="1"/>
</dbReference>
<evidence type="ECO:0000256" key="2">
    <source>
        <dbReference type="ARBA" id="ARBA00022630"/>
    </source>
</evidence>
<proteinExistence type="inferred from homology"/>
<dbReference type="HOGENOM" id="CLU_006909_5_1_1"/>
<sequence>MTANDSQRVQRIGIIGVGPAGLAALKTVLDTPQYKAGVWIPTAFEARPNVGGVWLPSAPVTTLDGLPVTPPTPLYDSLTTNLPHPIMAFSSLSFPPSTPLFPKAQVVQTYLESYAEVFKLWEYILFNHRVVNADWTVEGYWVVHTQAEHEGKLMDQNGKEDRNEWHFDLLLVCNGHHNVPRYPQIPGLSTWLAAGRAAHSMFYRNPSSVPVPPSPSVPSNGTEHYPHLKKQTVLVIGGGPSGSDITSELVPVAARVLHSFSPNSAAARQAARGAGTDADTNILDAPSPVPPGIADSAIIKPRVSRFSPSPHGGDEGGIVYFEDGSEERGVDFCVVATGYEVYFPFFGSTSTSGSLSSLQKPSQSSNLLDHTPHSNGIPNPDFIIHNALVPSNPSLSRIDSQLRNTSWSVFPLARHLFGLPGCGFASVTNAVSNSRVLTESTSHPFQTSSGSSPTPASTSAQAPNLHSTLADATSTSPALPPPTSLAFLGLLVRVVPLPLVEAQARAALDAWAAGSTDSTSLDWDHEKEEVLGRWEDLKVKWQASRSASVSGVRGKGREKEDELQMRTFISREFQRFAEEMKQFDYRDALDDLADALSSETKDGTGLHDRTPRVKPWERHFYAEKNKLRQAWVELERRGVAEEWVRGVGEGKDAEAEWVVFMERVLDFGRTL</sequence>
<comment type="similarity">
    <text evidence="1">Belongs to the FMO family.</text>
</comment>
<feature type="region of interest" description="Disordered" evidence="5">
    <location>
        <begin position="441"/>
        <end position="463"/>
    </location>
</feature>
<dbReference type="Gene3D" id="3.50.50.60">
    <property type="entry name" value="FAD/NAD(P)-binding domain"/>
    <property type="match status" value="3"/>
</dbReference>
<dbReference type="GO" id="GO:0050660">
    <property type="term" value="F:flavin adenine dinucleotide binding"/>
    <property type="evidence" value="ECO:0007669"/>
    <property type="project" value="InterPro"/>
</dbReference>
<evidence type="ECO:0008006" key="8">
    <source>
        <dbReference type="Google" id="ProtNLM"/>
    </source>
</evidence>
<accession>A0A067TA95</accession>
<evidence type="ECO:0000256" key="3">
    <source>
        <dbReference type="ARBA" id="ARBA00022827"/>
    </source>
</evidence>
<keyword evidence="4" id="KW-0560">Oxidoreductase</keyword>
<dbReference type="InterPro" id="IPR020946">
    <property type="entry name" value="Flavin_mOase-like"/>
</dbReference>
<feature type="region of interest" description="Disordered" evidence="5">
    <location>
        <begin position="354"/>
        <end position="374"/>
    </location>
</feature>
<keyword evidence="7" id="KW-1185">Reference proteome</keyword>
<evidence type="ECO:0000256" key="4">
    <source>
        <dbReference type="ARBA" id="ARBA00023002"/>
    </source>
</evidence>
<dbReference type="EMBL" id="KL142372">
    <property type="protein sequence ID" value="KDR80130.1"/>
    <property type="molecule type" value="Genomic_DNA"/>
</dbReference>
<dbReference type="AlphaFoldDB" id="A0A067TA95"/>
<organism evidence="6 7">
    <name type="scientific">Galerina marginata (strain CBS 339.88)</name>
    <dbReference type="NCBI Taxonomy" id="685588"/>
    <lineage>
        <taxon>Eukaryota</taxon>
        <taxon>Fungi</taxon>
        <taxon>Dikarya</taxon>
        <taxon>Basidiomycota</taxon>
        <taxon>Agaricomycotina</taxon>
        <taxon>Agaricomycetes</taxon>
        <taxon>Agaricomycetidae</taxon>
        <taxon>Agaricales</taxon>
        <taxon>Agaricineae</taxon>
        <taxon>Strophariaceae</taxon>
        <taxon>Galerina</taxon>
    </lineage>
</organism>
<dbReference type="GO" id="GO:0004499">
    <property type="term" value="F:N,N-dimethylaniline monooxygenase activity"/>
    <property type="evidence" value="ECO:0007669"/>
    <property type="project" value="InterPro"/>
</dbReference>
<evidence type="ECO:0000313" key="7">
    <source>
        <dbReference type="Proteomes" id="UP000027222"/>
    </source>
</evidence>
<protein>
    <recommendedName>
        <fullName evidence="8">FAD/NAD(P)-binding domain-containing protein</fullName>
    </recommendedName>
</protein>
<feature type="compositionally biased region" description="Low complexity" evidence="5">
    <location>
        <begin position="446"/>
        <end position="463"/>
    </location>
</feature>
<dbReference type="Proteomes" id="UP000027222">
    <property type="component" value="Unassembled WGS sequence"/>
</dbReference>
<feature type="compositionally biased region" description="Low complexity" evidence="5">
    <location>
        <begin position="354"/>
        <end position="365"/>
    </location>
</feature>
<dbReference type="InterPro" id="IPR036188">
    <property type="entry name" value="FAD/NAD-bd_sf"/>
</dbReference>
<keyword evidence="2" id="KW-0285">Flavoprotein</keyword>
<dbReference type="OrthoDB" id="66881at2759"/>
<dbReference type="InterPro" id="IPR050346">
    <property type="entry name" value="FMO-like"/>
</dbReference>